<feature type="region of interest" description="Disordered" evidence="1">
    <location>
        <begin position="324"/>
        <end position="344"/>
    </location>
</feature>
<name>A0A7K1XYA0_9SPHI</name>
<organism evidence="3 4">
    <name type="scientific">Hufsiella ginkgonis</name>
    <dbReference type="NCBI Taxonomy" id="2695274"/>
    <lineage>
        <taxon>Bacteria</taxon>
        <taxon>Pseudomonadati</taxon>
        <taxon>Bacteroidota</taxon>
        <taxon>Sphingobacteriia</taxon>
        <taxon>Sphingobacteriales</taxon>
        <taxon>Sphingobacteriaceae</taxon>
        <taxon>Hufsiella</taxon>
    </lineage>
</organism>
<keyword evidence="2" id="KW-0732">Signal</keyword>
<reference evidence="3 4" key="1">
    <citation type="submission" date="2019-11" db="EMBL/GenBank/DDBJ databases">
        <title>Pedobacter sp. HMF7056 Genome sequencing and assembly.</title>
        <authorList>
            <person name="Kang H."/>
            <person name="Kim H."/>
            <person name="Joh K."/>
        </authorList>
    </citation>
    <scope>NUCLEOTIDE SEQUENCE [LARGE SCALE GENOMIC DNA]</scope>
    <source>
        <strain evidence="3 4">HMF7056</strain>
    </source>
</reference>
<protein>
    <recommendedName>
        <fullName evidence="5">BZIP transcription factor</fullName>
    </recommendedName>
</protein>
<feature type="signal peptide" evidence="2">
    <location>
        <begin position="1"/>
        <end position="19"/>
    </location>
</feature>
<dbReference type="Proteomes" id="UP000451233">
    <property type="component" value="Unassembled WGS sequence"/>
</dbReference>
<sequence length="344" mass="36347">MKTLLSFFALCSACLYVHAQSNIFPASGDAGIGTTSPTYYPGFSNLTLNNSTGGVLDIKQSGTVRGQIWGTSINVGMFANTGVGLTFWTDGNEKMTMLTNGNLGIGTNIPSAKLDVAGNTRLGGAISAGDSGIMPASGSMSLGNSSVSYSPDIINWPSSGSTLLLSGLDYSTLGFHDSGLRVDFIRAGAGKIQLGYDGGFGEASIGMPGTGIWNHDGNVGIGTVSPDEKLTVAGKVHSREVIVTIDAGADFVFADDYALKPLAEVDKYVKANKHLPEIAPAAEMEKSGLQLGEMNIKLLRKVEELTLYLIQKDKEVTALTEALKEQKERNDQQDRQLQKLGVKN</sequence>
<gene>
    <name evidence="3" type="ORF">GS398_11725</name>
</gene>
<evidence type="ECO:0008006" key="5">
    <source>
        <dbReference type="Google" id="ProtNLM"/>
    </source>
</evidence>
<dbReference type="EMBL" id="WVHS01000002">
    <property type="protein sequence ID" value="MXV15975.1"/>
    <property type="molecule type" value="Genomic_DNA"/>
</dbReference>
<dbReference type="AlphaFoldDB" id="A0A7K1XYA0"/>
<dbReference type="RefSeq" id="WP_160906939.1">
    <property type="nucleotide sequence ID" value="NZ_WVHS01000002.1"/>
</dbReference>
<comment type="caution">
    <text evidence="3">The sequence shown here is derived from an EMBL/GenBank/DDBJ whole genome shotgun (WGS) entry which is preliminary data.</text>
</comment>
<keyword evidence="4" id="KW-1185">Reference proteome</keyword>
<evidence type="ECO:0000313" key="4">
    <source>
        <dbReference type="Proteomes" id="UP000451233"/>
    </source>
</evidence>
<accession>A0A7K1XYA0</accession>
<evidence type="ECO:0000256" key="2">
    <source>
        <dbReference type="SAM" id="SignalP"/>
    </source>
</evidence>
<feature type="compositionally biased region" description="Basic and acidic residues" evidence="1">
    <location>
        <begin position="324"/>
        <end position="337"/>
    </location>
</feature>
<evidence type="ECO:0000313" key="3">
    <source>
        <dbReference type="EMBL" id="MXV15975.1"/>
    </source>
</evidence>
<feature type="chain" id="PRO_5029822180" description="BZIP transcription factor" evidence="2">
    <location>
        <begin position="20"/>
        <end position="344"/>
    </location>
</feature>
<evidence type="ECO:0000256" key="1">
    <source>
        <dbReference type="SAM" id="MobiDB-lite"/>
    </source>
</evidence>
<proteinExistence type="predicted"/>